<evidence type="ECO:0000256" key="1">
    <source>
        <dbReference type="ARBA" id="ARBA00005964"/>
    </source>
</evidence>
<dbReference type="PRINTS" id="PR00878">
    <property type="entry name" value="CHOLNESTRASE"/>
</dbReference>
<evidence type="ECO:0000256" key="2">
    <source>
        <dbReference type="ARBA" id="ARBA00022487"/>
    </source>
</evidence>
<reference evidence="9 10" key="1">
    <citation type="submission" date="2022-01" db="EMBL/GenBank/DDBJ databases">
        <title>A chromosomal length assembly of Cordylochernes scorpioides.</title>
        <authorList>
            <person name="Zeh D."/>
            <person name="Zeh J."/>
        </authorList>
    </citation>
    <scope>NUCLEOTIDE SEQUENCE [LARGE SCALE GENOMIC DNA]</scope>
    <source>
        <strain evidence="9">IN4F17</strain>
        <tissue evidence="9">Whole Body</tissue>
    </source>
</reference>
<dbReference type="PROSITE" id="PS00122">
    <property type="entry name" value="CARBOXYLESTERASE_B_1"/>
    <property type="match status" value="1"/>
</dbReference>
<sequence>MEKSGIWHIIFIFHLQLIILYHCQDIISRSSPAWNISGFKIKVEKVNVEQYLGIPYAEPPIGDLRFQNPQLLKSFPSELQAFNYSNICFQPMTIVSDYIQANNGIFEIGNQNEDCLYMNIWTPETSRKEKKAVMFWIHGGGFMFGSGNAQLYNGSMLSTLGDVVVVTFNYRLGIIGFLASGNELVPGNMGLYDQLMALQWIKQNIEFFGGDPERITIFGESAGGNSVGIFLTSQKPQGLFKRAIIESGVPYTPILIRSVKNVLEVSSEVSLFAGCRFNSKLKLSQKVIECLRTKSAKELIIAQYVYSKSINTNTIFGPVFEESFINYHSHIPFKPKYYRDLDIIISVASNDLAGLFMDLFPNLFLHPFGLEETYSNLRQFFKKILNIHDLQPLLDHYFKNVIKNNITDINVKMTDLVTDLVQICPTIFFSKLYAERGNKVFLSYFNYPTTTPYFQLLPLKWPGAFHFDDVIYVFGTPLIHKELNYTKVEHQFSREMIRMWSNFAKNGAPHPDWKPVVPGSKHVAAFQTNPLEYKMLPQIPSESICYSMIERYLRRRP</sequence>
<keyword evidence="4" id="KW-1015">Disulfide bond</keyword>
<dbReference type="PANTHER" id="PTHR43918:SF4">
    <property type="entry name" value="CARBOXYLIC ESTER HYDROLASE"/>
    <property type="match status" value="1"/>
</dbReference>
<dbReference type="InterPro" id="IPR050654">
    <property type="entry name" value="AChE-related_enzymes"/>
</dbReference>
<accession>A0ABY6K7Y0</accession>
<dbReference type="InterPro" id="IPR019826">
    <property type="entry name" value="Carboxylesterase_B_AS"/>
</dbReference>
<dbReference type="SUPFAM" id="SSF53474">
    <property type="entry name" value="alpha/beta-Hydrolases"/>
    <property type="match status" value="1"/>
</dbReference>
<dbReference type="EMBL" id="CP092865">
    <property type="protein sequence ID" value="UYV64688.1"/>
    <property type="molecule type" value="Genomic_DNA"/>
</dbReference>
<dbReference type="PANTHER" id="PTHR43918">
    <property type="entry name" value="ACETYLCHOLINESTERASE"/>
    <property type="match status" value="1"/>
</dbReference>
<protein>
    <recommendedName>
        <fullName evidence="7">Carboxylic ester hydrolase</fullName>
        <ecNumber evidence="7">3.1.1.-</ecNumber>
    </recommendedName>
</protein>
<dbReference type="InterPro" id="IPR029058">
    <property type="entry name" value="AB_hydrolase_fold"/>
</dbReference>
<gene>
    <name evidence="9" type="ORF">LAZ67_3001665</name>
</gene>
<comment type="similarity">
    <text evidence="1 7">Belongs to the type-B carboxylesterase/lipase family.</text>
</comment>
<keyword evidence="2" id="KW-0719">Serine esterase</keyword>
<keyword evidence="7" id="KW-0732">Signal</keyword>
<feature type="domain" description="Carboxylesterase type B" evidence="8">
    <location>
        <begin position="36"/>
        <end position="530"/>
    </location>
</feature>
<evidence type="ECO:0000256" key="6">
    <source>
        <dbReference type="ARBA" id="ARBA00048484"/>
    </source>
</evidence>
<keyword evidence="10" id="KW-1185">Reference proteome</keyword>
<name>A0ABY6K7Y0_9ARAC</name>
<dbReference type="EC" id="3.1.1.-" evidence="7"/>
<comment type="catalytic activity">
    <reaction evidence="6">
        <text>acetylcholine + H2O = choline + acetate + H(+)</text>
        <dbReference type="Rhea" id="RHEA:17561"/>
        <dbReference type="ChEBI" id="CHEBI:15354"/>
        <dbReference type="ChEBI" id="CHEBI:15355"/>
        <dbReference type="ChEBI" id="CHEBI:15377"/>
        <dbReference type="ChEBI" id="CHEBI:15378"/>
        <dbReference type="ChEBI" id="CHEBI:30089"/>
        <dbReference type="EC" id="3.1.1.7"/>
    </reaction>
</comment>
<organism evidence="9 10">
    <name type="scientific">Cordylochernes scorpioides</name>
    <dbReference type="NCBI Taxonomy" id="51811"/>
    <lineage>
        <taxon>Eukaryota</taxon>
        <taxon>Metazoa</taxon>
        <taxon>Ecdysozoa</taxon>
        <taxon>Arthropoda</taxon>
        <taxon>Chelicerata</taxon>
        <taxon>Arachnida</taxon>
        <taxon>Pseudoscorpiones</taxon>
        <taxon>Cheliferoidea</taxon>
        <taxon>Chernetidae</taxon>
        <taxon>Cordylochernes</taxon>
    </lineage>
</organism>
<evidence type="ECO:0000259" key="8">
    <source>
        <dbReference type="Pfam" id="PF00135"/>
    </source>
</evidence>
<evidence type="ECO:0000313" key="9">
    <source>
        <dbReference type="EMBL" id="UYV64688.1"/>
    </source>
</evidence>
<evidence type="ECO:0000256" key="7">
    <source>
        <dbReference type="RuleBase" id="RU361235"/>
    </source>
</evidence>
<dbReference type="InterPro" id="IPR000997">
    <property type="entry name" value="Cholinesterase"/>
</dbReference>
<evidence type="ECO:0000256" key="5">
    <source>
        <dbReference type="ARBA" id="ARBA00023180"/>
    </source>
</evidence>
<dbReference type="InterPro" id="IPR002018">
    <property type="entry name" value="CarbesteraseB"/>
</dbReference>
<evidence type="ECO:0000256" key="3">
    <source>
        <dbReference type="ARBA" id="ARBA00022801"/>
    </source>
</evidence>
<feature type="chain" id="PRO_5044990099" description="Carboxylic ester hydrolase" evidence="7">
    <location>
        <begin position="24"/>
        <end position="557"/>
    </location>
</feature>
<evidence type="ECO:0000313" key="10">
    <source>
        <dbReference type="Proteomes" id="UP001235939"/>
    </source>
</evidence>
<keyword evidence="5" id="KW-0325">Glycoprotein</keyword>
<dbReference type="Pfam" id="PF00135">
    <property type="entry name" value="COesterase"/>
    <property type="match status" value="1"/>
</dbReference>
<keyword evidence="3 7" id="KW-0378">Hydrolase</keyword>
<dbReference type="Proteomes" id="UP001235939">
    <property type="component" value="Chromosome 03"/>
</dbReference>
<feature type="signal peptide" evidence="7">
    <location>
        <begin position="1"/>
        <end position="23"/>
    </location>
</feature>
<proteinExistence type="inferred from homology"/>
<dbReference type="Gene3D" id="3.40.50.1820">
    <property type="entry name" value="alpha/beta hydrolase"/>
    <property type="match status" value="1"/>
</dbReference>
<evidence type="ECO:0000256" key="4">
    <source>
        <dbReference type="ARBA" id="ARBA00023157"/>
    </source>
</evidence>